<dbReference type="AlphaFoldDB" id="A0A6B0UTE1"/>
<reference evidence="2" key="1">
    <citation type="submission" date="2019-12" db="EMBL/GenBank/DDBJ databases">
        <title>An insight into the sialome of adult female Ixodes ricinus ticks feeding for 6 days.</title>
        <authorList>
            <person name="Perner J."/>
            <person name="Ribeiro J.M.C."/>
        </authorList>
    </citation>
    <scope>NUCLEOTIDE SEQUENCE</scope>
    <source>
        <strain evidence="2">Semi-engorged</strain>
        <tissue evidence="2">Salivary glands</tissue>
    </source>
</reference>
<accession>A0A6B0UTE1</accession>
<evidence type="ECO:0000256" key="1">
    <source>
        <dbReference type="SAM" id="MobiDB-lite"/>
    </source>
</evidence>
<name>A0A6B0UTE1_IXORI</name>
<evidence type="ECO:0000313" key="2">
    <source>
        <dbReference type="EMBL" id="MXU93059.1"/>
    </source>
</evidence>
<feature type="compositionally biased region" description="Low complexity" evidence="1">
    <location>
        <begin position="31"/>
        <end position="44"/>
    </location>
</feature>
<proteinExistence type="predicted"/>
<dbReference type="EMBL" id="GIFC01010976">
    <property type="protein sequence ID" value="MXU93059.1"/>
    <property type="molecule type" value="Transcribed_RNA"/>
</dbReference>
<sequence length="141" mass="13934">MAVASSAMWSAAQAAVAPSSLEGEPIPRAPSSSSSASSLNSEQGGWAEEAAAAAATSCRVPSAVRNWTRATAAASNSSLEKRGRSGDGCVAAAITCSVRVTGAKASAVESSSAQVLSAIDCGCCCCCSAMLCIKTFLSTDC</sequence>
<protein>
    <submittedName>
        <fullName evidence="2">Putative secreted protein</fullName>
    </submittedName>
</protein>
<organism evidence="2">
    <name type="scientific">Ixodes ricinus</name>
    <name type="common">Common tick</name>
    <name type="synonym">Acarus ricinus</name>
    <dbReference type="NCBI Taxonomy" id="34613"/>
    <lineage>
        <taxon>Eukaryota</taxon>
        <taxon>Metazoa</taxon>
        <taxon>Ecdysozoa</taxon>
        <taxon>Arthropoda</taxon>
        <taxon>Chelicerata</taxon>
        <taxon>Arachnida</taxon>
        <taxon>Acari</taxon>
        <taxon>Parasitiformes</taxon>
        <taxon>Ixodida</taxon>
        <taxon>Ixodoidea</taxon>
        <taxon>Ixodidae</taxon>
        <taxon>Ixodinae</taxon>
        <taxon>Ixodes</taxon>
    </lineage>
</organism>
<feature type="region of interest" description="Disordered" evidence="1">
    <location>
        <begin position="17"/>
        <end position="44"/>
    </location>
</feature>